<dbReference type="Proteomes" id="UP001501218">
    <property type="component" value="Unassembled WGS sequence"/>
</dbReference>
<comment type="similarity">
    <text evidence="1">Belongs to the N-acetylmuramoyl-L-alanine amidase 2 family.</text>
</comment>
<protein>
    <submittedName>
        <fullName evidence="4">N-acetylmuramoyl-L-alanine amidase</fullName>
    </submittedName>
</protein>
<evidence type="ECO:0000256" key="1">
    <source>
        <dbReference type="ARBA" id="ARBA00007553"/>
    </source>
</evidence>
<keyword evidence="5" id="KW-1185">Reference proteome</keyword>
<dbReference type="InterPro" id="IPR006619">
    <property type="entry name" value="PGRP_domain_met/bac"/>
</dbReference>
<evidence type="ECO:0000259" key="3">
    <source>
        <dbReference type="SMART" id="SM00701"/>
    </source>
</evidence>
<dbReference type="EMBL" id="BAAARA010000010">
    <property type="protein sequence ID" value="GAA2352276.1"/>
    <property type="molecule type" value="Genomic_DNA"/>
</dbReference>
<dbReference type="InterPro" id="IPR036505">
    <property type="entry name" value="Amidase/PGRP_sf"/>
</dbReference>
<dbReference type="InterPro" id="IPR036365">
    <property type="entry name" value="PGBD-like_sf"/>
</dbReference>
<feature type="domain" description="Peptidoglycan recognition protein family" evidence="3">
    <location>
        <begin position="40"/>
        <end position="194"/>
    </location>
</feature>
<dbReference type="CDD" id="cd06583">
    <property type="entry name" value="PGRP"/>
    <property type="match status" value="1"/>
</dbReference>
<dbReference type="SMART" id="SM00644">
    <property type="entry name" value="Ami_2"/>
    <property type="match status" value="1"/>
</dbReference>
<dbReference type="PANTHER" id="PTHR11022:SF41">
    <property type="entry name" value="PEPTIDOGLYCAN-RECOGNITION PROTEIN LC-RELATED"/>
    <property type="match status" value="1"/>
</dbReference>
<evidence type="ECO:0000313" key="5">
    <source>
        <dbReference type="Proteomes" id="UP001501218"/>
    </source>
</evidence>
<dbReference type="InterPro" id="IPR036366">
    <property type="entry name" value="PGBDSf"/>
</dbReference>
<dbReference type="PANTHER" id="PTHR11022">
    <property type="entry name" value="PEPTIDOGLYCAN RECOGNITION PROTEIN"/>
    <property type="match status" value="1"/>
</dbReference>
<dbReference type="InterPro" id="IPR002477">
    <property type="entry name" value="Peptidoglycan-bd-like"/>
</dbReference>
<dbReference type="Gene3D" id="1.10.101.10">
    <property type="entry name" value="PGBD-like superfamily/PGBD"/>
    <property type="match status" value="2"/>
</dbReference>
<name>A0ABN3GI74_9PSEU</name>
<comment type="caution">
    <text evidence="4">The sequence shown here is derived from an EMBL/GenBank/DDBJ whole genome shotgun (WGS) entry which is preliminary data.</text>
</comment>
<accession>A0ABN3GI74</accession>
<dbReference type="SUPFAM" id="SSF55846">
    <property type="entry name" value="N-acetylmuramoyl-L-alanine amidase-like"/>
    <property type="match status" value="1"/>
</dbReference>
<dbReference type="InterPro" id="IPR002502">
    <property type="entry name" value="Amidase_domain"/>
</dbReference>
<gene>
    <name evidence="4" type="ORF">GCM10009854_32800</name>
</gene>
<dbReference type="Pfam" id="PF01510">
    <property type="entry name" value="Amidase_2"/>
    <property type="match status" value="1"/>
</dbReference>
<reference evidence="4 5" key="1">
    <citation type="journal article" date="2019" name="Int. J. Syst. Evol. Microbiol.">
        <title>The Global Catalogue of Microorganisms (GCM) 10K type strain sequencing project: providing services to taxonomists for standard genome sequencing and annotation.</title>
        <authorList>
            <consortium name="The Broad Institute Genomics Platform"/>
            <consortium name="The Broad Institute Genome Sequencing Center for Infectious Disease"/>
            <person name="Wu L."/>
            <person name="Ma J."/>
        </authorList>
    </citation>
    <scope>NUCLEOTIDE SEQUENCE [LARGE SCALE GENOMIC DNA]</scope>
    <source>
        <strain evidence="4 5">JCM 16221</strain>
    </source>
</reference>
<sequence>MMALGEVRVARRVLLAGGLAATAVTVSGMPAVAGSRRMAPSIASTADWDARAASGSIQVLDSKPTKIVVHHTATPNAEDTSQAHAFELCRQIQNYHMDSNGWIDTGQNFTNSRGGYLMEGRHQSLAALRGGSQHVRGAHAGEQNSVALGIENEGTYTEAAVPSALWSSLVELCSYMVAQYGIAAGEIYGHRDFMATACPGAVLYGRLPELRAQVGARTGSPVVQPVTWPLVVPGASGDVVSALQLLLRARGFGVPVDGVFGAGTVRAAEAVVRRRGAAEGSCLAARVVEPGLFGGQAWLEVTPELVRGAEGDAVRAAQVLLRARGVSMSVDGVFGDSMVSVVREFRGSRGLVASGVVDEVVWRWLLS</sequence>
<organism evidence="4 5">
    <name type="scientific">Saccharopolyspora halophila</name>
    <dbReference type="NCBI Taxonomy" id="405551"/>
    <lineage>
        <taxon>Bacteria</taxon>
        <taxon>Bacillati</taxon>
        <taxon>Actinomycetota</taxon>
        <taxon>Actinomycetes</taxon>
        <taxon>Pseudonocardiales</taxon>
        <taxon>Pseudonocardiaceae</taxon>
        <taxon>Saccharopolyspora</taxon>
    </lineage>
</organism>
<dbReference type="InterPro" id="IPR015510">
    <property type="entry name" value="PGRP"/>
</dbReference>
<dbReference type="SMART" id="SM00701">
    <property type="entry name" value="PGRP"/>
    <property type="match status" value="1"/>
</dbReference>
<dbReference type="Gene3D" id="3.40.80.10">
    <property type="entry name" value="Peptidoglycan recognition protein-like"/>
    <property type="match status" value="1"/>
</dbReference>
<dbReference type="SUPFAM" id="SSF47090">
    <property type="entry name" value="PGBD-like"/>
    <property type="match status" value="2"/>
</dbReference>
<evidence type="ECO:0000259" key="2">
    <source>
        <dbReference type="SMART" id="SM00644"/>
    </source>
</evidence>
<evidence type="ECO:0000313" key="4">
    <source>
        <dbReference type="EMBL" id="GAA2352276.1"/>
    </source>
</evidence>
<feature type="domain" description="N-acetylmuramoyl-L-alanine amidase" evidence="2">
    <location>
        <begin position="52"/>
        <end position="200"/>
    </location>
</feature>
<proteinExistence type="inferred from homology"/>
<dbReference type="Pfam" id="PF01471">
    <property type="entry name" value="PG_binding_1"/>
    <property type="match status" value="1"/>
</dbReference>